<name>A0AAN6M5H9_9PLEO</name>
<protein>
    <recommendedName>
        <fullName evidence="6">Wax synthase domain-containing protein</fullName>
    </recommendedName>
</protein>
<feature type="transmembrane region" description="Helical" evidence="5">
    <location>
        <begin position="352"/>
        <end position="369"/>
    </location>
</feature>
<dbReference type="EMBL" id="WVTA01000002">
    <property type="protein sequence ID" value="KAK3216153.1"/>
    <property type="molecule type" value="Genomic_DNA"/>
</dbReference>
<evidence type="ECO:0000256" key="5">
    <source>
        <dbReference type="SAM" id="Phobius"/>
    </source>
</evidence>
<feature type="transmembrane region" description="Helical" evidence="5">
    <location>
        <begin position="390"/>
        <end position="408"/>
    </location>
</feature>
<reference evidence="7 8" key="1">
    <citation type="submission" date="2021-02" db="EMBL/GenBank/DDBJ databases">
        <title>Genome assembly of Pseudopithomyces chartarum.</title>
        <authorList>
            <person name="Jauregui R."/>
            <person name="Singh J."/>
            <person name="Voisey C."/>
        </authorList>
    </citation>
    <scope>NUCLEOTIDE SEQUENCE [LARGE SCALE GENOMIC DNA]</scope>
    <source>
        <strain evidence="7 8">AGR01</strain>
    </source>
</reference>
<evidence type="ECO:0000256" key="4">
    <source>
        <dbReference type="ARBA" id="ARBA00023136"/>
    </source>
</evidence>
<feature type="transmembrane region" description="Helical" evidence="5">
    <location>
        <begin position="320"/>
        <end position="340"/>
    </location>
</feature>
<comment type="subcellular location">
    <subcellularLocation>
        <location evidence="1">Membrane</location>
        <topology evidence="1">Multi-pass membrane protein</topology>
    </subcellularLocation>
</comment>
<dbReference type="GO" id="GO:0016020">
    <property type="term" value="C:membrane"/>
    <property type="evidence" value="ECO:0007669"/>
    <property type="project" value="UniProtKB-SubCell"/>
</dbReference>
<evidence type="ECO:0000256" key="3">
    <source>
        <dbReference type="ARBA" id="ARBA00022989"/>
    </source>
</evidence>
<evidence type="ECO:0000256" key="1">
    <source>
        <dbReference type="ARBA" id="ARBA00004141"/>
    </source>
</evidence>
<keyword evidence="4 5" id="KW-0472">Membrane</keyword>
<gene>
    <name evidence="7" type="ORF">GRF29_8g2325418</name>
</gene>
<evidence type="ECO:0000313" key="8">
    <source>
        <dbReference type="Proteomes" id="UP001280581"/>
    </source>
</evidence>
<accession>A0AAN6M5H9</accession>
<keyword evidence="3 5" id="KW-1133">Transmembrane helix</keyword>
<keyword evidence="2 5" id="KW-0812">Transmembrane</keyword>
<dbReference type="AlphaFoldDB" id="A0AAN6M5H9"/>
<evidence type="ECO:0000259" key="6">
    <source>
        <dbReference type="Pfam" id="PF13813"/>
    </source>
</evidence>
<comment type="caution">
    <text evidence="7">The sequence shown here is derived from an EMBL/GenBank/DDBJ whole genome shotgun (WGS) entry which is preliminary data.</text>
</comment>
<proteinExistence type="predicted"/>
<feature type="domain" description="Wax synthase" evidence="6">
    <location>
        <begin position="269"/>
        <end position="354"/>
    </location>
</feature>
<keyword evidence="8" id="KW-1185">Reference proteome</keyword>
<organism evidence="7 8">
    <name type="scientific">Pseudopithomyces chartarum</name>
    <dbReference type="NCBI Taxonomy" id="1892770"/>
    <lineage>
        <taxon>Eukaryota</taxon>
        <taxon>Fungi</taxon>
        <taxon>Dikarya</taxon>
        <taxon>Ascomycota</taxon>
        <taxon>Pezizomycotina</taxon>
        <taxon>Dothideomycetes</taxon>
        <taxon>Pleosporomycetidae</taxon>
        <taxon>Pleosporales</taxon>
        <taxon>Massarineae</taxon>
        <taxon>Didymosphaeriaceae</taxon>
        <taxon>Pseudopithomyces</taxon>
    </lineage>
</organism>
<evidence type="ECO:0000313" key="7">
    <source>
        <dbReference type="EMBL" id="KAK3216153.1"/>
    </source>
</evidence>
<dbReference type="Pfam" id="PF13813">
    <property type="entry name" value="MBOAT_2"/>
    <property type="match status" value="1"/>
</dbReference>
<feature type="transmembrane region" description="Helical" evidence="5">
    <location>
        <begin position="64"/>
        <end position="82"/>
    </location>
</feature>
<dbReference type="InterPro" id="IPR032805">
    <property type="entry name" value="Wax_synthase_dom"/>
</dbReference>
<feature type="transmembrane region" description="Helical" evidence="5">
    <location>
        <begin position="12"/>
        <end position="31"/>
    </location>
</feature>
<evidence type="ECO:0000256" key="2">
    <source>
        <dbReference type="ARBA" id="ARBA00022692"/>
    </source>
</evidence>
<sequence length="417" mass="48024">MLEWTLRSAAQPITWAFSFCFTCIVVGRFPYLNKWTGFLLVAAPAYGALQASPNLTPNLQLNDIFSRFVIILFSHMVALSFMKYDYTNITGNEKESIDQSWKAGWKRAYNARGIGQTWENPYLWPKQKNTAIFAKSASKVTFKDEPVQVLQSRHSLATRDRWSAVLIRLGYMCLNYTLMNLYYEFRVSATFGSFTAADLSPEKEVILRRAIKQIFTKDTFTTPITGREITIRAFLAANKFIPDYLTLSAFHDIMAIIFIASGVDQSWEWPPLFGSLTHAYTMRGFWSRFWHRAIYKPFNFHASTFTRLLGVPQGTSFSRILNNCLVFFLSTIMHGIVLQAHGSSRAWGRGTLVFWGVQPLSFVLEGVVQSQWKQLKKSSLWWMDQTIMSIFERVIGYMWVAAWLMWITPKSVFGLMS</sequence>
<dbReference type="Proteomes" id="UP001280581">
    <property type="component" value="Unassembled WGS sequence"/>
</dbReference>